<name>A0ACC0AKC1_CATRO</name>
<protein>
    <submittedName>
        <fullName evidence="1">Uncharacterized protein</fullName>
    </submittedName>
</protein>
<sequence length="340" mass="37477">MEDHIHPQRNFRLSNNFRRSSTCQFPPPTEINNPNLPENFYDLVAELDQLTLSTPAPHGGQFLDHKNLTASQQPYSAFPGGGGSSGGSTVLGRIGSINGGGGGSTNYGPFVDSGHIPIPSSSLRYGDLQRMRVESAVRGQQMAAMYMQLHGYANPIEEANFRGFNFHPLNSNAAAQAFNLHGLNSNTRELENLYSLYNGGGGGGNQSLVRAGDGGSGFNGFHEFMINPSNPIMRTNGINRFDANRIRSRSNNNFSAEYENHRSRQSNYNFTSLEELKGRIYLVAKDQNGCRFLQKIVEEGKPEEFQMIYSEIKEHDEGNAEIAGVSEHSRAKVVFDISFS</sequence>
<accession>A0ACC0AKC1</accession>
<gene>
    <name evidence="1" type="ORF">M9H77_20489</name>
</gene>
<evidence type="ECO:0000313" key="1">
    <source>
        <dbReference type="EMBL" id="KAI5661166.1"/>
    </source>
</evidence>
<proteinExistence type="predicted"/>
<dbReference type="Proteomes" id="UP001060085">
    <property type="component" value="Linkage Group LG05"/>
</dbReference>
<comment type="caution">
    <text evidence="1">The sequence shown here is derived from an EMBL/GenBank/DDBJ whole genome shotgun (WGS) entry which is preliminary data.</text>
</comment>
<reference evidence="2" key="1">
    <citation type="journal article" date="2023" name="Nat. Plants">
        <title>Single-cell RNA sequencing provides a high-resolution roadmap for understanding the multicellular compartmentation of specialized metabolism.</title>
        <authorList>
            <person name="Sun S."/>
            <person name="Shen X."/>
            <person name="Li Y."/>
            <person name="Li Y."/>
            <person name="Wang S."/>
            <person name="Li R."/>
            <person name="Zhang H."/>
            <person name="Shen G."/>
            <person name="Guo B."/>
            <person name="Wei J."/>
            <person name="Xu J."/>
            <person name="St-Pierre B."/>
            <person name="Chen S."/>
            <person name="Sun C."/>
        </authorList>
    </citation>
    <scope>NUCLEOTIDE SEQUENCE [LARGE SCALE GENOMIC DNA]</scope>
</reference>
<organism evidence="1 2">
    <name type="scientific">Catharanthus roseus</name>
    <name type="common">Madagascar periwinkle</name>
    <name type="synonym">Vinca rosea</name>
    <dbReference type="NCBI Taxonomy" id="4058"/>
    <lineage>
        <taxon>Eukaryota</taxon>
        <taxon>Viridiplantae</taxon>
        <taxon>Streptophyta</taxon>
        <taxon>Embryophyta</taxon>
        <taxon>Tracheophyta</taxon>
        <taxon>Spermatophyta</taxon>
        <taxon>Magnoliopsida</taxon>
        <taxon>eudicotyledons</taxon>
        <taxon>Gunneridae</taxon>
        <taxon>Pentapetalae</taxon>
        <taxon>asterids</taxon>
        <taxon>lamiids</taxon>
        <taxon>Gentianales</taxon>
        <taxon>Apocynaceae</taxon>
        <taxon>Rauvolfioideae</taxon>
        <taxon>Vinceae</taxon>
        <taxon>Catharanthinae</taxon>
        <taxon>Catharanthus</taxon>
    </lineage>
</organism>
<keyword evidence="2" id="KW-1185">Reference proteome</keyword>
<dbReference type="EMBL" id="CM044705">
    <property type="protein sequence ID" value="KAI5661166.1"/>
    <property type="molecule type" value="Genomic_DNA"/>
</dbReference>
<evidence type="ECO:0000313" key="2">
    <source>
        <dbReference type="Proteomes" id="UP001060085"/>
    </source>
</evidence>